<comment type="caution">
    <text evidence="3">The sequence shown here is derived from an EMBL/GenBank/DDBJ whole genome shotgun (WGS) entry which is preliminary data.</text>
</comment>
<reference evidence="3 4" key="1">
    <citation type="submission" date="2013-04" db="EMBL/GenBank/DDBJ databases">
        <title>The Genome Sequence of Sutterella wadsworthensis HGA0223.</title>
        <authorList>
            <consortium name="The Broad Institute Genomics Platform"/>
            <person name="Earl A."/>
            <person name="Ward D."/>
            <person name="Feldgarden M."/>
            <person name="Gevers D."/>
            <person name="Schmidt T.M."/>
            <person name="Dover J."/>
            <person name="Dai D."/>
            <person name="Walker B."/>
            <person name="Young S."/>
            <person name="Zeng Q."/>
            <person name="Gargeya S."/>
            <person name="Fitzgerald M."/>
            <person name="Haas B."/>
            <person name="Abouelleil A."/>
            <person name="Allen A.W."/>
            <person name="Alvarado L."/>
            <person name="Arachchi H.M."/>
            <person name="Berlin A.M."/>
            <person name="Chapman S.B."/>
            <person name="Gainer-Dewar J."/>
            <person name="Goldberg J."/>
            <person name="Griggs A."/>
            <person name="Gujja S."/>
            <person name="Hansen M."/>
            <person name="Howarth C."/>
            <person name="Imamovic A."/>
            <person name="Ireland A."/>
            <person name="Larimer J."/>
            <person name="McCowan C."/>
            <person name="Murphy C."/>
            <person name="Pearson M."/>
            <person name="Poon T.W."/>
            <person name="Priest M."/>
            <person name="Roberts A."/>
            <person name="Saif S."/>
            <person name="Shea T."/>
            <person name="Sisk P."/>
            <person name="Sykes S."/>
            <person name="Wortman J."/>
            <person name="Nusbaum C."/>
            <person name="Birren B."/>
        </authorList>
    </citation>
    <scope>NUCLEOTIDE SEQUENCE [LARGE SCALE GENOMIC DNA]</scope>
    <source>
        <strain evidence="3 4">HGA0223</strain>
    </source>
</reference>
<dbReference type="AlphaFoldDB" id="S3BVM2"/>
<evidence type="ECO:0000313" key="4">
    <source>
        <dbReference type="Proteomes" id="UP000014400"/>
    </source>
</evidence>
<evidence type="ECO:0000256" key="1">
    <source>
        <dbReference type="SAM" id="MobiDB-lite"/>
    </source>
</evidence>
<accession>S3BVM2</accession>
<feature type="chain" id="PRO_5004506740" evidence="2">
    <location>
        <begin position="24"/>
        <end position="362"/>
    </location>
</feature>
<proteinExistence type="predicted"/>
<gene>
    <name evidence="3" type="ORF">HMPREF1476_01858</name>
</gene>
<feature type="compositionally biased region" description="Basic and acidic residues" evidence="1">
    <location>
        <begin position="162"/>
        <end position="172"/>
    </location>
</feature>
<dbReference type="RefSeq" id="WP_016474991.1">
    <property type="nucleotide sequence ID" value="NZ_KE150480.1"/>
</dbReference>
<evidence type="ECO:0000313" key="3">
    <source>
        <dbReference type="EMBL" id="EPD98152.1"/>
    </source>
</evidence>
<protein>
    <submittedName>
        <fullName evidence="3">Uncharacterized protein</fullName>
    </submittedName>
</protein>
<dbReference type="Proteomes" id="UP000014400">
    <property type="component" value="Unassembled WGS sequence"/>
</dbReference>
<keyword evidence="2" id="KW-0732">Signal</keyword>
<feature type="signal peptide" evidence="2">
    <location>
        <begin position="1"/>
        <end position="23"/>
    </location>
</feature>
<dbReference type="STRING" id="1203554.HMPREF1476_01858"/>
<evidence type="ECO:0000256" key="2">
    <source>
        <dbReference type="SAM" id="SignalP"/>
    </source>
</evidence>
<name>S3BVM2_9BURK</name>
<dbReference type="HOGENOM" id="CLU_064459_0_0_4"/>
<feature type="region of interest" description="Disordered" evidence="1">
    <location>
        <begin position="162"/>
        <end position="202"/>
    </location>
</feature>
<keyword evidence="4" id="KW-1185">Reference proteome</keyword>
<dbReference type="EMBL" id="ATCF01000027">
    <property type="protein sequence ID" value="EPD98152.1"/>
    <property type="molecule type" value="Genomic_DNA"/>
</dbReference>
<sequence length="362" mass="38836">MTFLQKCFGVIAVFSIASSLAQAVEVKATITHPYEGGIFSSGPTDEDKVKALREAKLAALKIYGASMSLSEQKIFDEIRPEVLTNLDEYVPSWVIVAQDVDKDLKTIRLVVRAVVDDSLIGAEINKRMPAGAQATGDGSLISALFVGRQVTSSTVFDEKISKVREENNERDASANNSATGVSEAASSRSLTTTGGSTTRKSSRESYAVIGTSDFDSAFNEVLSARGYETSNYADVYETCKGGAAIETIRSEVLKNNEISSGTRSKAIRAARECEVRYFTIGRMDVSAPMKDSVSGNLKVVVSVTGRVWDIAKKVPRNVASVGPIQSVGFGEDEGTARRNALYDAARAAAKAVADTLQSKRIR</sequence>
<feature type="compositionally biased region" description="Low complexity" evidence="1">
    <location>
        <begin position="186"/>
        <end position="199"/>
    </location>
</feature>
<organism evidence="3 4">
    <name type="scientific">Sutterella wadsworthensis HGA0223</name>
    <dbReference type="NCBI Taxonomy" id="1203554"/>
    <lineage>
        <taxon>Bacteria</taxon>
        <taxon>Pseudomonadati</taxon>
        <taxon>Pseudomonadota</taxon>
        <taxon>Betaproteobacteria</taxon>
        <taxon>Burkholderiales</taxon>
        <taxon>Sutterellaceae</taxon>
        <taxon>Sutterella</taxon>
    </lineage>
</organism>
<dbReference type="PATRIC" id="fig|1203554.3.peg.1938"/>
<dbReference type="eggNOG" id="ENOG502ZCI4">
    <property type="taxonomic scope" value="Bacteria"/>
</dbReference>